<sequence>ISEWAPMEYISFAPVRNEVEDREKRYMLTLESQAFLLRPANDDHTDVTLFATVASHGPRGWFAARIVWPGYQRQGLRSALDALQALFEPQPDEDEQTHADS</sequence>
<dbReference type="SUPFAM" id="SSF55961">
    <property type="entry name" value="Bet v1-like"/>
    <property type="match status" value="1"/>
</dbReference>
<feature type="non-terminal residue" evidence="1">
    <location>
        <position position="1"/>
    </location>
</feature>
<protein>
    <submittedName>
        <fullName evidence="1">Uncharacterized protein</fullName>
    </submittedName>
</protein>
<proteinExistence type="predicted"/>
<evidence type="ECO:0000313" key="1">
    <source>
        <dbReference type="EMBL" id="KKK54428.1"/>
    </source>
</evidence>
<dbReference type="AlphaFoldDB" id="A0A0F8WD10"/>
<accession>A0A0F8WD10</accession>
<gene>
    <name evidence="1" type="ORF">LCGC14_3084840</name>
</gene>
<name>A0A0F8WD10_9ZZZZ</name>
<dbReference type="EMBL" id="LAZR01065998">
    <property type="protein sequence ID" value="KKK54428.1"/>
    <property type="molecule type" value="Genomic_DNA"/>
</dbReference>
<organism evidence="1">
    <name type="scientific">marine sediment metagenome</name>
    <dbReference type="NCBI Taxonomy" id="412755"/>
    <lineage>
        <taxon>unclassified sequences</taxon>
        <taxon>metagenomes</taxon>
        <taxon>ecological metagenomes</taxon>
    </lineage>
</organism>
<comment type="caution">
    <text evidence="1">The sequence shown here is derived from an EMBL/GenBank/DDBJ whole genome shotgun (WGS) entry which is preliminary data.</text>
</comment>
<reference evidence="1" key="1">
    <citation type="journal article" date="2015" name="Nature">
        <title>Complex archaea that bridge the gap between prokaryotes and eukaryotes.</title>
        <authorList>
            <person name="Spang A."/>
            <person name="Saw J.H."/>
            <person name="Jorgensen S.L."/>
            <person name="Zaremba-Niedzwiedzka K."/>
            <person name="Martijn J."/>
            <person name="Lind A.E."/>
            <person name="van Eijk R."/>
            <person name="Schleper C."/>
            <person name="Guy L."/>
            <person name="Ettema T.J."/>
        </authorList>
    </citation>
    <scope>NUCLEOTIDE SEQUENCE</scope>
</reference>